<dbReference type="Gene3D" id="1.20.1740.10">
    <property type="entry name" value="Amino acid/polyamine transporter I"/>
    <property type="match status" value="1"/>
</dbReference>
<dbReference type="PANTHER" id="PTHR47704">
    <property type="entry name" value="POTASSIUM TRANSPORTER KIMA"/>
    <property type="match status" value="1"/>
</dbReference>
<feature type="transmembrane region" description="Helical" evidence="5">
    <location>
        <begin position="197"/>
        <end position="219"/>
    </location>
</feature>
<feature type="transmembrane region" description="Helical" evidence="5">
    <location>
        <begin position="172"/>
        <end position="190"/>
    </location>
</feature>
<evidence type="ECO:0000313" key="6">
    <source>
        <dbReference type="EMBL" id="GAA1567879.1"/>
    </source>
</evidence>
<keyword evidence="4 5" id="KW-0472">Membrane</keyword>
<proteinExistence type="predicted"/>
<evidence type="ECO:0000256" key="1">
    <source>
        <dbReference type="ARBA" id="ARBA00004141"/>
    </source>
</evidence>
<evidence type="ECO:0000256" key="3">
    <source>
        <dbReference type="ARBA" id="ARBA00022989"/>
    </source>
</evidence>
<feature type="transmembrane region" description="Helical" evidence="5">
    <location>
        <begin position="459"/>
        <end position="476"/>
    </location>
</feature>
<feature type="transmembrane region" description="Helical" evidence="5">
    <location>
        <begin position="406"/>
        <end position="424"/>
    </location>
</feature>
<feature type="transmembrane region" description="Helical" evidence="5">
    <location>
        <begin position="436"/>
        <end position="453"/>
    </location>
</feature>
<evidence type="ECO:0000256" key="5">
    <source>
        <dbReference type="SAM" id="Phobius"/>
    </source>
</evidence>
<dbReference type="Proteomes" id="UP001500190">
    <property type="component" value="Unassembled WGS sequence"/>
</dbReference>
<feature type="transmembrane region" description="Helical" evidence="5">
    <location>
        <begin position="239"/>
        <end position="259"/>
    </location>
</feature>
<accession>A0ABN2D0A3</accession>
<feature type="transmembrane region" description="Helical" evidence="5">
    <location>
        <begin position="280"/>
        <end position="306"/>
    </location>
</feature>
<feature type="transmembrane region" description="Helical" evidence="5">
    <location>
        <begin position="98"/>
        <end position="115"/>
    </location>
</feature>
<feature type="transmembrane region" description="Helical" evidence="5">
    <location>
        <begin position="56"/>
        <end position="78"/>
    </location>
</feature>
<keyword evidence="3 5" id="KW-1133">Transmembrane helix</keyword>
<dbReference type="InterPro" id="IPR053153">
    <property type="entry name" value="APC_K+_Transporter"/>
</dbReference>
<dbReference type="Pfam" id="PF13520">
    <property type="entry name" value="AA_permease_2"/>
    <property type="match status" value="1"/>
</dbReference>
<dbReference type="PANTHER" id="PTHR47704:SF1">
    <property type="entry name" value="POTASSIUM TRANSPORTER KIMA"/>
    <property type="match status" value="1"/>
</dbReference>
<keyword evidence="7" id="KW-1185">Reference proteome</keyword>
<dbReference type="PIRSF" id="PIRSF006060">
    <property type="entry name" value="AA_transporter"/>
    <property type="match status" value="1"/>
</dbReference>
<comment type="caution">
    <text evidence="6">The sequence shown here is derived from an EMBL/GenBank/DDBJ whole genome shotgun (WGS) entry which is preliminary data.</text>
</comment>
<feature type="transmembrane region" description="Helical" evidence="5">
    <location>
        <begin position="381"/>
        <end position="400"/>
    </location>
</feature>
<dbReference type="EMBL" id="BAAAND010000001">
    <property type="protein sequence ID" value="GAA1567879.1"/>
    <property type="molecule type" value="Genomic_DNA"/>
</dbReference>
<comment type="subcellular location">
    <subcellularLocation>
        <location evidence="1">Membrane</location>
        <topology evidence="1">Multi-pass membrane protein</topology>
    </subcellularLocation>
</comment>
<name>A0ABN2D0A3_9ACTN</name>
<reference evidence="6 7" key="1">
    <citation type="journal article" date="2019" name="Int. J. Syst. Evol. Microbiol.">
        <title>The Global Catalogue of Microorganisms (GCM) 10K type strain sequencing project: providing services to taxonomists for standard genome sequencing and annotation.</title>
        <authorList>
            <consortium name="The Broad Institute Genomics Platform"/>
            <consortium name="The Broad Institute Genome Sequencing Center for Infectious Disease"/>
            <person name="Wu L."/>
            <person name="Ma J."/>
        </authorList>
    </citation>
    <scope>NUCLEOTIDE SEQUENCE [LARGE SCALE GENOMIC DNA]</scope>
    <source>
        <strain evidence="6 7">JCM 14304</strain>
    </source>
</reference>
<evidence type="ECO:0000256" key="2">
    <source>
        <dbReference type="ARBA" id="ARBA00022692"/>
    </source>
</evidence>
<feature type="transmembrane region" description="Helical" evidence="5">
    <location>
        <begin position="326"/>
        <end position="347"/>
    </location>
</feature>
<keyword evidence="2 5" id="KW-0812">Transmembrane</keyword>
<dbReference type="InterPro" id="IPR002293">
    <property type="entry name" value="AA/rel_permease1"/>
</dbReference>
<feature type="transmembrane region" description="Helical" evidence="5">
    <location>
        <begin position="136"/>
        <end position="166"/>
    </location>
</feature>
<protein>
    <submittedName>
        <fullName evidence="6">Amino acid permease</fullName>
    </submittedName>
</protein>
<sequence>MPARAVPGVRFPLGVPGSLVGDTHIHTQCQELVMPKPPTSATATAQVHARKVPPRWVLFFAFAFAVIADPVSSVAYAIEAALRALHGDLSRLLPTMTLVVALVTVVTANYWQLVARFPRGGGAAAAAGRAFGPRWTFLPIGALVVDFVLTIGISISAAASAVIALAPALAPWRIAFALILLVIVAGLTWFGHGGRLLFALMTALFVLVALAVLLMGFAAPHSMGHAPATPHPGAHSATLAVLLAFPVAMALATGVEAPSTAIAQLGQLDNTARRRFGRGTLVLLVVIVGGLTLALTALAGRLHIGIPANDSTQIADIAHAATGPGWLYAAFQLTSSLLLLAAASSSFQAGPGLLKALAGTDQRPGVLPAWLGRTNQHHTPYFAVVVYLLAAGLIIVAAAGQEQELVLFYAVAVFVSFLVGLIAMTRFARAERKPTLAIVNATAAAAVAFTLAVNLTRGWPILSLLGTVLIAGALYLRWTRAGRPSDIEDVEARAEAD</sequence>
<evidence type="ECO:0000313" key="7">
    <source>
        <dbReference type="Proteomes" id="UP001500190"/>
    </source>
</evidence>
<evidence type="ECO:0000256" key="4">
    <source>
        <dbReference type="ARBA" id="ARBA00023136"/>
    </source>
</evidence>
<gene>
    <name evidence="6" type="ORF">GCM10009742_07280</name>
</gene>
<organism evidence="6 7">
    <name type="scientific">Kribbella karoonensis</name>
    <dbReference type="NCBI Taxonomy" id="324851"/>
    <lineage>
        <taxon>Bacteria</taxon>
        <taxon>Bacillati</taxon>
        <taxon>Actinomycetota</taxon>
        <taxon>Actinomycetes</taxon>
        <taxon>Propionibacteriales</taxon>
        <taxon>Kribbellaceae</taxon>
        <taxon>Kribbella</taxon>
    </lineage>
</organism>